<keyword evidence="2" id="KW-1185">Reference proteome</keyword>
<accession>A0ABP3XJ51</accession>
<evidence type="ECO:0000313" key="1">
    <source>
        <dbReference type="EMBL" id="GAA0864656.1"/>
    </source>
</evidence>
<sequence>MSKFLAPIHTWLFNKIMLAQDLEQDIIKLHIDKYKDEAKAVKEESIKLYGDYIPKKPLEDLIDTNNIHGWLQEKIKEVESRSSYIITKYYEIFKDESKEITQSAYVNQAKKCAKSENNKINSPEDVYISLNNYILSGMPCDRANSVTERNENYIVYEQEGCIQKANYELGKANLDYMSQLRDLWIKTFIENLEIKYLYEKQINGKITINTIRKG</sequence>
<comment type="caution">
    <text evidence="1">The sequence shown here is derived from an EMBL/GenBank/DDBJ whole genome shotgun (WGS) entry which is preliminary data.</text>
</comment>
<name>A0ABP3XJ51_9FIRM</name>
<reference evidence="2" key="1">
    <citation type="journal article" date="2019" name="Int. J. Syst. Evol. Microbiol.">
        <title>The Global Catalogue of Microorganisms (GCM) 10K type strain sequencing project: providing services to taxonomists for standard genome sequencing and annotation.</title>
        <authorList>
            <consortium name="The Broad Institute Genomics Platform"/>
            <consortium name="The Broad Institute Genome Sequencing Center for Infectious Disease"/>
            <person name="Wu L."/>
            <person name="Ma J."/>
        </authorList>
    </citation>
    <scope>NUCLEOTIDE SEQUENCE [LARGE SCALE GENOMIC DNA]</scope>
    <source>
        <strain evidence="2">JCM 6486</strain>
    </source>
</reference>
<dbReference type="EMBL" id="BAAACP010000010">
    <property type="protein sequence ID" value="GAA0864656.1"/>
    <property type="molecule type" value="Genomic_DNA"/>
</dbReference>
<proteinExistence type="predicted"/>
<organism evidence="1 2">
    <name type="scientific">Paraclostridium tenue</name>
    <dbReference type="NCBI Taxonomy" id="1737"/>
    <lineage>
        <taxon>Bacteria</taxon>
        <taxon>Bacillati</taxon>
        <taxon>Bacillota</taxon>
        <taxon>Clostridia</taxon>
        <taxon>Peptostreptococcales</taxon>
        <taxon>Peptostreptococcaceae</taxon>
        <taxon>Paraclostridium</taxon>
    </lineage>
</organism>
<dbReference type="Proteomes" id="UP001400965">
    <property type="component" value="Unassembled WGS sequence"/>
</dbReference>
<evidence type="ECO:0000313" key="2">
    <source>
        <dbReference type="Proteomes" id="UP001400965"/>
    </source>
</evidence>
<gene>
    <name evidence="1" type="ORF">GCM10008917_19040</name>
</gene>
<dbReference type="RefSeq" id="WP_346045330.1">
    <property type="nucleotide sequence ID" value="NZ_BAAACP010000010.1"/>
</dbReference>
<protein>
    <submittedName>
        <fullName evidence="1">Uncharacterized protein</fullName>
    </submittedName>
</protein>